<dbReference type="InterPro" id="IPR044946">
    <property type="entry name" value="Restrct_endonuc_typeI_TRD_sf"/>
</dbReference>
<evidence type="ECO:0000256" key="1">
    <source>
        <dbReference type="ARBA" id="ARBA00010923"/>
    </source>
</evidence>
<keyword evidence="5" id="KW-0378">Hydrolase</keyword>
<evidence type="ECO:0000313" key="6">
    <source>
        <dbReference type="Proteomes" id="UP001517247"/>
    </source>
</evidence>
<dbReference type="PANTHER" id="PTHR30408:SF13">
    <property type="entry name" value="TYPE I RESTRICTION ENZYME HINDI SPECIFICITY SUBUNIT"/>
    <property type="match status" value="1"/>
</dbReference>
<keyword evidence="5" id="KW-0255">Endonuclease</keyword>
<dbReference type="GO" id="GO:0004519">
    <property type="term" value="F:endonuclease activity"/>
    <property type="evidence" value="ECO:0007669"/>
    <property type="project" value="UniProtKB-KW"/>
</dbReference>
<proteinExistence type="inferred from homology"/>
<evidence type="ECO:0000256" key="3">
    <source>
        <dbReference type="ARBA" id="ARBA00023125"/>
    </source>
</evidence>
<evidence type="ECO:0000313" key="5">
    <source>
        <dbReference type="EMBL" id="MFN0255628.1"/>
    </source>
</evidence>
<dbReference type="GO" id="GO:0016787">
    <property type="term" value="F:hydrolase activity"/>
    <property type="evidence" value="ECO:0007669"/>
    <property type="project" value="UniProtKB-KW"/>
</dbReference>
<name>A0ABW9J525_9SPHI</name>
<protein>
    <submittedName>
        <fullName evidence="5">Restriction endonuclease subunit S</fullName>
        <ecNumber evidence="5">3.1.21.-</ecNumber>
    </submittedName>
</protein>
<dbReference type="RefSeq" id="WP_138722717.1">
    <property type="nucleotide sequence ID" value="NZ_SSHJ02000005.1"/>
</dbReference>
<dbReference type="Proteomes" id="UP001517247">
    <property type="component" value="Unassembled WGS sequence"/>
</dbReference>
<comment type="caution">
    <text evidence="5">The sequence shown here is derived from an EMBL/GenBank/DDBJ whole genome shotgun (WGS) entry which is preliminary data.</text>
</comment>
<feature type="domain" description="Type I restriction modification DNA specificity" evidence="4">
    <location>
        <begin position="61"/>
        <end position="171"/>
    </location>
</feature>
<dbReference type="Pfam" id="PF01420">
    <property type="entry name" value="Methylase_S"/>
    <property type="match status" value="2"/>
</dbReference>
<dbReference type="Gene3D" id="3.90.220.20">
    <property type="entry name" value="DNA methylase specificity domains"/>
    <property type="match status" value="2"/>
</dbReference>
<accession>A0ABW9J525</accession>
<reference evidence="5 6" key="1">
    <citation type="submission" date="2024-12" db="EMBL/GenBank/DDBJ databases">
        <authorList>
            <person name="Hu S."/>
        </authorList>
    </citation>
    <scope>NUCLEOTIDE SEQUENCE [LARGE SCALE GENOMIC DNA]</scope>
    <source>
        <strain evidence="5 6">THG-T11</strain>
    </source>
</reference>
<organism evidence="5 6">
    <name type="scientific">Pedobacter ureilyticus</name>
    <dbReference type="NCBI Taxonomy" id="1393051"/>
    <lineage>
        <taxon>Bacteria</taxon>
        <taxon>Pseudomonadati</taxon>
        <taxon>Bacteroidota</taxon>
        <taxon>Sphingobacteriia</taxon>
        <taxon>Sphingobacteriales</taxon>
        <taxon>Sphingobacteriaceae</taxon>
        <taxon>Pedobacter</taxon>
    </lineage>
</organism>
<keyword evidence="2" id="KW-0680">Restriction system</keyword>
<keyword evidence="6" id="KW-1185">Reference proteome</keyword>
<comment type="similarity">
    <text evidence="1">Belongs to the type-I restriction system S methylase family.</text>
</comment>
<dbReference type="EC" id="3.1.21.-" evidence="5"/>
<evidence type="ECO:0000259" key="4">
    <source>
        <dbReference type="Pfam" id="PF01420"/>
    </source>
</evidence>
<dbReference type="InterPro" id="IPR052021">
    <property type="entry name" value="Type-I_RS_S_subunit"/>
</dbReference>
<keyword evidence="3" id="KW-0238">DNA-binding</keyword>
<evidence type="ECO:0000256" key="2">
    <source>
        <dbReference type="ARBA" id="ARBA00022747"/>
    </source>
</evidence>
<feature type="domain" description="Type I restriction modification DNA specificity" evidence="4">
    <location>
        <begin position="213"/>
        <end position="347"/>
    </location>
</feature>
<sequence length="390" mass="44999">MSYKRLGDYIQQVNQRNKDLEVDTLLGVSITKKLIPSIANTIGTDMSTYKIIERGQFAYGTITSRNGDKISIALASEHDSALVSQIYVVFEVIDANVLLPEYLMMWFSRPEFDRYARYHSHGSTREAFDWEDMCEVELPIPSIEKQREIVAQYQAVANKIKVNEQICEKLEATAQALYQHWFVDFEFPDENGNPYKSASGKMVYNEELEKEIPEEWDVVKLEEVSSLKYGKMLDSDKFLTKGYPVFSGYGIRGYYSEFMYQEPQILVLCRGVSGTGEVKLSPNNAYITNLSIVVEMTESLMTKYFSFYFLKNDDLRTLDSGSAQSMITTGDLYFRNILKPLYYVQQQFDEKVIQILEMKKVIKAEIRKLTQLQNILLSRLATLNNKKTIT</sequence>
<dbReference type="EMBL" id="SSHJ02000005">
    <property type="protein sequence ID" value="MFN0255628.1"/>
    <property type="molecule type" value="Genomic_DNA"/>
</dbReference>
<gene>
    <name evidence="5" type="ORF">E6A44_008600</name>
</gene>
<dbReference type="PANTHER" id="PTHR30408">
    <property type="entry name" value="TYPE-1 RESTRICTION ENZYME ECOKI SPECIFICITY PROTEIN"/>
    <property type="match status" value="1"/>
</dbReference>
<dbReference type="SUPFAM" id="SSF116734">
    <property type="entry name" value="DNA methylase specificity domain"/>
    <property type="match status" value="2"/>
</dbReference>
<keyword evidence="5" id="KW-0540">Nuclease</keyword>
<dbReference type="InterPro" id="IPR000055">
    <property type="entry name" value="Restrct_endonuc_typeI_TRD"/>
</dbReference>